<dbReference type="Proteomes" id="UP001358586">
    <property type="component" value="Chromosome 11"/>
</dbReference>
<name>A0ABR0N4L8_GOSAR</name>
<evidence type="ECO:0000256" key="1">
    <source>
        <dbReference type="SAM" id="MobiDB-lite"/>
    </source>
</evidence>
<comment type="caution">
    <text evidence="2">The sequence shown here is derived from an EMBL/GenBank/DDBJ whole genome shotgun (WGS) entry which is preliminary data.</text>
</comment>
<keyword evidence="3" id="KW-1185">Reference proteome</keyword>
<sequence>MTIQEEIHTEIPTHRENRVERKKASRMKSFKMTHKKEDISLQVFKDSSDKFQLHYLPDETRFHLIKKGKVENDIIPQVLKGKQGGKLKWYPPKEGGCSHKLISASSSAWNDIKEEHVSGWSIKWK</sequence>
<evidence type="ECO:0000313" key="2">
    <source>
        <dbReference type="EMBL" id="KAK5785514.1"/>
    </source>
</evidence>
<dbReference type="EMBL" id="JARKNE010000011">
    <property type="protein sequence ID" value="KAK5785514.1"/>
    <property type="molecule type" value="Genomic_DNA"/>
</dbReference>
<reference evidence="2 3" key="1">
    <citation type="submission" date="2023-03" db="EMBL/GenBank/DDBJ databases">
        <title>WGS of Gossypium arboreum.</title>
        <authorList>
            <person name="Yu D."/>
        </authorList>
    </citation>
    <scope>NUCLEOTIDE SEQUENCE [LARGE SCALE GENOMIC DNA]</scope>
    <source>
        <tissue evidence="2">Leaf</tissue>
    </source>
</reference>
<feature type="compositionally biased region" description="Basic residues" evidence="1">
    <location>
        <begin position="20"/>
        <end position="29"/>
    </location>
</feature>
<organism evidence="2 3">
    <name type="scientific">Gossypium arboreum</name>
    <name type="common">Tree cotton</name>
    <name type="synonym">Gossypium nanking</name>
    <dbReference type="NCBI Taxonomy" id="29729"/>
    <lineage>
        <taxon>Eukaryota</taxon>
        <taxon>Viridiplantae</taxon>
        <taxon>Streptophyta</taxon>
        <taxon>Embryophyta</taxon>
        <taxon>Tracheophyta</taxon>
        <taxon>Spermatophyta</taxon>
        <taxon>Magnoliopsida</taxon>
        <taxon>eudicotyledons</taxon>
        <taxon>Gunneridae</taxon>
        <taxon>Pentapetalae</taxon>
        <taxon>rosids</taxon>
        <taxon>malvids</taxon>
        <taxon>Malvales</taxon>
        <taxon>Malvaceae</taxon>
        <taxon>Malvoideae</taxon>
        <taxon>Gossypium</taxon>
    </lineage>
</organism>
<accession>A0ABR0N4L8</accession>
<proteinExistence type="predicted"/>
<feature type="region of interest" description="Disordered" evidence="1">
    <location>
        <begin position="1"/>
        <end position="29"/>
    </location>
</feature>
<protein>
    <submittedName>
        <fullName evidence="2">Uncharacterized protein</fullName>
    </submittedName>
</protein>
<evidence type="ECO:0000313" key="3">
    <source>
        <dbReference type="Proteomes" id="UP001358586"/>
    </source>
</evidence>
<feature type="compositionally biased region" description="Basic and acidic residues" evidence="1">
    <location>
        <begin position="1"/>
        <end position="19"/>
    </location>
</feature>
<gene>
    <name evidence="2" type="ORF">PVK06_040106</name>
</gene>